<dbReference type="OrthoDB" id="1151541at2"/>
<proteinExistence type="predicted"/>
<protein>
    <submittedName>
        <fullName evidence="1">Uncharacterized protein</fullName>
    </submittedName>
</protein>
<keyword evidence="2" id="KW-1185">Reference proteome</keyword>
<comment type="caution">
    <text evidence="1">The sequence shown here is derived from an EMBL/GenBank/DDBJ whole genome shotgun (WGS) entry which is preliminary data.</text>
</comment>
<accession>A0A5N5IL81</accession>
<organism evidence="1 2">
    <name type="scientific">Flagellimonas hadalis</name>
    <dbReference type="NCBI Taxonomy" id="2597517"/>
    <lineage>
        <taxon>Bacteria</taxon>
        <taxon>Pseudomonadati</taxon>
        <taxon>Bacteroidota</taxon>
        <taxon>Flavobacteriia</taxon>
        <taxon>Flavobacteriales</taxon>
        <taxon>Flavobacteriaceae</taxon>
        <taxon>Flagellimonas</taxon>
    </lineage>
</organism>
<dbReference type="AlphaFoldDB" id="A0A5N5IL81"/>
<dbReference type="EMBL" id="VNIK02000017">
    <property type="protein sequence ID" value="KAB5484207.1"/>
    <property type="molecule type" value="Genomic_DNA"/>
</dbReference>
<name>A0A5N5IL81_9FLAO</name>
<evidence type="ECO:0000313" key="1">
    <source>
        <dbReference type="EMBL" id="KAB5484207.1"/>
    </source>
</evidence>
<dbReference type="RefSeq" id="WP_151891678.1">
    <property type="nucleotide sequence ID" value="NZ_VNIK02000017.1"/>
</dbReference>
<dbReference type="Proteomes" id="UP000319204">
    <property type="component" value="Unassembled WGS sequence"/>
</dbReference>
<evidence type="ECO:0000313" key="2">
    <source>
        <dbReference type="Proteomes" id="UP000319204"/>
    </source>
</evidence>
<sequence length="193" mass="23097">MKKENLSNLIVHIINSNIFKQRLSSISSNYPNLKQENLIRNYILEELNKGFVNTNFKAFAEHPRLNTTRVDLGIVDATDQKNPFKVEFKYQFSKDNFDLSDYGFVIRRDFEERKSDLFILTIAHWDIQKKIEFDKHWGIDSNLSRFVSKSDAWKTNILECFDTFENTKLNVFDKIEVDSPFDMEYHFYMLRRL</sequence>
<gene>
    <name evidence="1" type="ORF">FOT42_016795</name>
</gene>
<reference evidence="1" key="1">
    <citation type="submission" date="2019-10" db="EMBL/GenBank/DDBJ databases">
        <title>Muricauda hadale sp. nov., a piezophilic bacterium isolated from hadopelagic water of the Mariana Trench.</title>
        <authorList>
            <person name="Wei Y."/>
        </authorList>
    </citation>
    <scope>NUCLEOTIDE SEQUENCE [LARGE SCALE GENOMIC DNA]</scope>
    <source>
        <strain evidence="1">MT-229</strain>
    </source>
</reference>